<dbReference type="PANTHER" id="PTHR11614">
    <property type="entry name" value="PHOSPHOLIPASE-RELATED"/>
    <property type="match status" value="1"/>
</dbReference>
<name>A0A285QAL4_9SPHN</name>
<evidence type="ECO:0000259" key="1">
    <source>
        <dbReference type="Pfam" id="PF12146"/>
    </source>
</evidence>
<dbReference type="Proteomes" id="UP000219494">
    <property type="component" value="Unassembled WGS sequence"/>
</dbReference>
<accession>A0A285QAL4</accession>
<dbReference type="InterPro" id="IPR051044">
    <property type="entry name" value="MAG_DAG_Lipase"/>
</dbReference>
<dbReference type="OrthoDB" id="9788260at2"/>
<gene>
    <name evidence="2" type="ORF">SAMN06297144_0054</name>
</gene>
<evidence type="ECO:0000313" key="2">
    <source>
        <dbReference type="EMBL" id="SOB78548.1"/>
    </source>
</evidence>
<feature type="domain" description="Serine aminopeptidase S33" evidence="1">
    <location>
        <begin position="42"/>
        <end position="296"/>
    </location>
</feature>
<dbReference type="SUPFAM" id="SSF53474">
    <property type="entry name" value="alpha/beta-Hydrolases"/>
    <property type="match status" value="1"/>
</dbReference>
<proteinExistence type="predicted"/>
<evidence type="ECO:0000313" key="3">
    <source>
        <dbReference type="Proteomes" id="UP000219494"/>
    </source>
</evidence>
<dbReference type="InterPro" id="IPR022742">
    <property type="entry name" value="Hydrolase_4"/>
</dbReference>
<organism evidence="2 3">
    <name type="scientific">Sphingomonas guangdongensis</name>
    <dbReference type="NCBI Taxonomy" id="1141890"/>
    <lineage>
        <taxon>Bacteria</taxon>
        <taxon>Pseudomonadati</taxon>
        <taxon>Pseudomonadota</taxon>
        <taxon>Alphaproteobacteria</taxon>
        <taxon>Sphingomonadales</taxon>
        <taxon>Sphingomonadaceae</taxon>
        <taxon>Sphingomonas</taxon>
    </lineage>
</organism>
<sequence length="317" mass="34484">MSDAASPASHRRAIPADARVDGFVLADGWPLRRFDWPAAGTTRGAILFQCGRGDFFEKYLESFAHWHARGWHVTTLDWRGQAGSGRTGPAAHVGHIDDFDAYLHDLGAIWDDWRARAAGPRVLFGHSMGGHLALRALAAQLVDPDAAVLIAPMLGLRAPVGARLGQTVARLMARVGDPARAAWKGNERPDTLLSRAALLTHDADRYADELWWQAQDPRLLTGPPSWTWLAEAFRSTAELNASPTLATVKTPVLLLVAEADRLVDPHATIAVARRLPDAEIVRFGAEAAHELLREADPVRARALAAIDAFLDARASPR</sequence>
<dbReference type="Gene3D" id="3.40.50.1820">
    <property type="entry name" value="alpha/beta hydrolase"/>
    <property type="match status" value="1"/>
</dbReference>
<reference evidence="2 3" key="1">
    <citation type="submission" date="2017-07" db="EMBL/GenBank/DDBJ databases">
        <authorList>
            <person name="Sun Z.S."/>
            <person name="Albrecht U."/>
            <person name="Echele G."/>
            <person name="Lee C.C."/>
        </authorList>
    </citation>
    <scope>NUCLEOTIDE SEQUENCE [LARGE SCALE GENOMIC DNA]</scope>
    <source>
        <strain evidence="2 3">CGMCC 1.12672</strain>
    </source>
</reference>
<dbReference type="RefSeq" id="WP_097062058.1">
    <property type="nucleotide sequence ID" value="NZ_OBMI01000001.1"/>
</dbReference>
<dbReference type="EMBL" id="OBMI01000001">
    <property type="protein sequence ID" value="SOB78548.1"/>
    <property type="molecule type" value="Genomic_DNA"/>
</dbReference>
<keyword evidence="3" id="KW-1185">Reference proteome</keyword>
<dbReference type="InterPro" id="IPR029058">
    <property type="entry name" value="AB_hydrolase_fold"/>
</dbReference>
<protein>
    <submittedName>
        <fullName evidence="2">Lysophospholipase</fullName>
    </submittedName>
</protein>
<dbReference type="AlphaFoldDB" id="A0A285QAL4"/>
<dbReference type="Pfam" id="PF12146">
    <property type="entry name" value="Hydrolase_4"/>
    <property type="match status" value="1"/>
</dbReference>